<keyword evidence="2" id="KW-0808">Transferase</keyword>
<organism evidence="2 3">
    <name type="scientific">Pontibacter arcticus</name>
    <dbReference type="NCBI Taxonomy" id="2080288"/>
    <lineage>
        <taxon>Bacteria</taxon>
        <taxon>Pseudomonadati</taxon>
        <taxon>Bacteroidota</taxon>
        <taxon>Cytophagia</taxon>
        <taxon>Cytophagales</taxon>
        <taxon>Hymenobacteraceae</taxon>
        <taxon>Pontibacter</taxon>
    </lineage>
</organism>
<proteinExistence type="predicted"/>
<dbReference type="SUPFAM" id="SSF53448">
    <property type="entry name" value="Nucleotide-diphospho-sugar transferases"/>
    <property type="match status" value="1"/>
</dbReference>
<dbReference type="GO" id="GO:0016740">
    <property type="term" value="F:transferase activity"/>
    <property type="evidence" value="ECO:0007669"/>
    <property type="project" value="UniProtKB-KW"/>
</dbReference>
<protein>
    <submittedName>
        <fullName evidence="2">Glycosyltransferase family 2 protein</fullName>
    </submittedName>
</protein>
<dbReference type="EMBL" id="QMDV01000002">
    <property type="protein sequence ID" value="RAU83289.1"/>
    <property type="molecule type" value="Genomic_DNA"/>
</dbReference>
<dbReference type="InterPro" id="IPR001173">
    <property type="entry name" value="Glyco_trans_2-like"/>
</dbReference>
<name>A0A364RG68_9BACT</name>
<dbReference type="Gene3D" id="3.90.550.10">
    <property type="entry name" value="Spore Coat Polysaccharide Biosynthesis Protein SpsA, Chain A"/>
    <property type="match status" value="1"/>
</dbReference>
<sequence>MLVSVLIPCYNVEAYIEDCLASVYKQTYPSIEVICIDNNSTDGTASVLLTLQEKYPQLILCTETKKGANAARNKGLQLANGEWVQFLDADDLLEPGKIAHQVALILSNADISFIAASSIKLSLGGIRQESIVKQEDVWFALCANKLGITSANLFRIDAALRAGGWNEALQSSQETDLMFRLLQRGAIVFFDGKPLTVIRERASGSISQLNITSNLERYIRLRHTIYTYLVKIKYDSKVVNAILQIIFNKIREVYTYDAGLGIALYNELIPAGFKPGLTAITGKFYLISYSLIGFKYTEAGKDFLRKLIK</sequence>
<dbReference type="RefSeq" id="WP_112305439.1">
    <property type="nucleotide sequence ID" value="NZ_QMDV01000002.1"/>
</dbReference>
<dbReference type="CDD" id="cd00761">
    <property type="entry name" value="Glyco_tranf_GTA_type"/>
    <property type="match status" value="1"/>
</dbReference>
<gene>
    <name evidence="2" type="ORF">DP923_08765</name>
</gene>
<feature type="domain" description="Glycosyltransferase 2-like" evidence="1">
    <location>
        <begin position="4"/>
        <end position="146"/>
    </location>
</feature>
<evidence type="ECO:0000259" key="1">
    <source>
        <dbReference type="Pfam" id="PF00535"/>
    </source>
</evidence>
<keyword evidence="3" id="KW-1185">Reference proteome</keyword>
<comment type="caution">
    <text evidence="2">The sequence shown here is derived from an EMBL/GenBank/DDBJ whole genome shotgun (WGS) entry which is preliminary data.</text>
</comment>
<evidence type="ECO:0000313" key="2">
    <source>
        <dbReference type="EMBL" id="RAU83289.1"/>
    </source>
</evidence>
<dbReference type="Proteomes" id="UP000251692">
    <property type="component" value="Unassembled WGS sequence"/>
</dbReference>
<dbReference type="InterPro" id="IPR050834">
    <property type="entry name" value="Glycosyltransf_2"/>
</dbReference>
<dbReference type="AlphaFoldDB" id="A0A364RG68"/>
<reference evidence="2 3" key="2">
    <citation type="submission" date="2018-07" db="EMBL/GenBank/DDBJ databases">
        <title>Pontibacter sp. 2b14 genomic sequence and assembly.</title>
        <authorList>
            <person name="Du Z.-J."/>
        </authorList>
    </citation>
    <scope>NUCLEOTIDE SEQUENCE [LARGE SCALE GENOMIC DNA]</scope>
    <source>
        <strain evidence="2 3">2b14</strain>
    </source>
</reference>
<dbReference type="PANTHER" id="PTHR43685">
    <property type="entry name" value="GLYCOSYLTRANSFERASE"/>
    <property type="match status" value="1"/>
</dbReference>
<dbReference type="Pfam" id="PF00535">
    <property type="entry name" value="Glycos_transf_2"/>
    <property type="match status" value="1"/>
</dbReference>
<evidence type="ECO:0000313" key="3">
    <source>
        <dbReference type="Proteomes" id="UP000251692"/>
    </source>
</evidence>
<accession>A0A364RG68</accession>
<dbReference type="OrthoDB" id="9801954at2"/>
<dbReference type="PANTHER" id="PTHR43685:SF2">
    <property type="entry name" value="GLYCOSYLTRANSFERASE 2-LIKE DOMAIN-CONTAINING PROTEIN"/>
    <property type="match status" value="1"/>
</dbReference>
<dbReference type="InterPro" id="IPR029044">
    <property type="entry name" value="Nucleotide-diphossugar_trans"/>
</dbReference>
<reference evidence="2 3" key="1">
    <citation type="submission" date="2018-06" db="EMBL/GenBank/DDBJ databases">
        <authorList>
            <person name="Liu Z.-W."/>
        </authorList>
    </citation>
    <scope>NUCLEOTIDE SEQUENCE [LARGE SCALE GENOMIC DNA]</scope>
    <source>
        <strain evidence="2 3">2b14</strain>
    </source>
</reference>